<organism evidence="1 2">
    <name type="scientific">Plakobranchus ocellatus</name>
    <dbReference type="NCBI Taxonomy" id="259542"/>
    <lineage>
        <taxon>Eukaryota</taxon>
        <taxon>Metazoa</taxon>
        <taxon>Spiralia</taxon>
        <taxon>Lophotrochozoa</taxon>
        <taxon>Mollusca</taxon>
        <taxon>Gastropoda</taxon>
        <taxon>Heterobranchia</taxon>
        <taxon>Euthyneura</taxon>
        <taxon>Panpulmonata</taxon>
        <taxon>Sacoglossa</taxon>
        <taxon>Placobranchoidea</taxon>
        <taxon>Plakobranchidae</taxon>
        <taxon>Plakobranchus</taxon>
    </lineage>
</organism>
<gene>
    <name evidence="1" type="ORF">PoB_005313400</name>
</gene>
<accession>A0AAV4C276</accession>
<evidence type="ECO:0000313" key="1">
    <source>
        <dbReference type="EMBL" id="GFO26629.1"/>
    </source>
</evidence>
<protein>
    <submittedName>
        <fullName evidence="1">Uncharacterized protein</fullName>
    </submittedName>
</protein>
<dbReference type="Proteomes" id="UP000735302">
    <property type="component" value="Unassembled WGS sequence"/>
</dbReference>
<name>A0AAV4C276_9GAST</name>
<keyword evidence="2" id="KW-1185">Reference proteome</keyword>
<evidence type="ECO:0000313" key="2">
    <source>
        <dbReference type="Proteomes" id="UP000735302"/>
    </source>
</evidence>
<sequence>MSFKSADDLIRPCPIANCRCYVMPPILLPDKISSTLLAVDASVYISGVQGRDLHLSRQVAPSSPQPPPPPPTASFRMKCVLVLAALVAVSFAQHGHHDQLAQLINHEVHALVMADSGLTVDACTTKCDALFDLIASGDEATTDKMCAHACDWYGAGSNPLFIIIYLLNS</sequence>
<reference evidence="1 2" key="1">
    <citation type="journal article" date="2021" name="Elife">
        <title>Chloroplast acquisition without the gene transfer in kleptoplastic sea slugs, Plakobranchus ocellatus.</title>
        <authorList>
            <person name="Maeda T."/>
            <person name="Takahashi S."/>
            <person name="Yoshida T."/>
            <person name="Shimamura S."/>
            <person name="Takaki Y."/>
            <person name="Nagai Y."/>
            <person name="Toyoda A."/>
            <person name="Suzuki Y."/>
            <person name="Arimoto A."/>
            <person name="Ishii H."/>
            <person name="Satoh N."/>
            <person name="Nishiyama T."/>
            <person name="Hasebe M."/>
            <person name="Maruyama T."/>
            <person name="Minagawa J."/>
            <person name="Obokata J."/>
            <person name="Shigenobu S."/>
        </authorList>
    </citation>
    <scope>NUCLEOTIDE SEQUENCE [LARGE SCALE GENOMIC DNA]</scope>
</reference>
<comment type="caution">
    <text evidence="1">The sequence shown here is derived from an EMBL/GenBank/DDBJ whole genome shotgun (WGS) entry which is preliminary data.</text>
</comment>
<proteinExistence type="predicted"/>
<dbReference type="AlphaFoldDB" id="A0AAV4C276"/>
<dbReference type="EMBL" id="BLXT01005852">
    <property type="protein sequence ID" value="GFO26629.1"/>
    <property type="molecule type" value="Genomic_DNA"/>
</dbReference>